<evidence type="ECO:0000313" key="2">
    <source>
        <dbReference type="EMBL" id="HJC15069.1"/>
    </source>
</evidence>
<sequence>MIAGIQVSSFRPVLTTEEQVRAAFRKMREMGCDTVQLQWIDFSIAPKTIVEAMEAEGIRSVSTQDFYQTVRERKEYFIRLNQLCRSEWVCVSGIPESYLSPEGLKAYTGELTEFIHELEEYGLKLCFHPRASDFRPVGQKDPVEYLMEHLPESAALCLDLYHVGHAGLSMEETIEKYRGKICMVHFKDFRKDGEEERLTPVGQGDTDWSGTLRACAETKVPYGFVEQERWDRDPFVCLKESFDWLRERLEEPRCEAERF</sequence>
<dbReference type="InterPro" id="IPR036237">
    <property type="entry name" value="Xyl_isomerase-like_sf"/>
</dbReference>
<dbReference type="GO" id="GO:0016853">
    <property type="term" value="F:isomerase activity"/>
    <property type="evidence" value="ECO:0007669"/>
    <property type="project" value="UniProtKB-KW"/>
</dbReference>
<gene>
    <name evidence="2" type="ORF">H9705_04475</name>
</gene>
<name>A0A9D2NAF9_9FIRM</name>
<dbReference type="EMBL" id="DWWU01000019">
    <property type="protein sequence ID" value="HJC15069.1"/>
    <property type="molecule type" value="Genomic_DNA"/>
</dbReference>
<reference evidence="2" key="2">
    <citation type="submission" date="2021-04" db="EMBL/GenBank/DDBJ databases">
        <authorList>
            <person name="Gilroy R."/>
        </authorList>
    </citation>
    <scope>NUCLEOTIDE SEQUENCE</scope>
    <source>
        <strain evidence="2">CHK185-5351</strain>
    </source>
</reference>
<protein>
    <submittedName>
        <fullName evidence="2">Sugar phosphate isomerase/epimerase</fullName>
    </submittedName>
</protein>
<dbReference type="InterPro" id="IPR013022">
    <property type="entry name" value="Xyl_isomerase-like_TIM-brl"/>
</dbReference>
<dbReference type="InterPro" id="IPR050312">
    <property type="entry name" value="IolE/XylAMocC-like"/>
</dbReference>
<organism evidence="2 3">
    <name type="scientific">Candidatus Fusicatenibacter intestinigallinarum</name>
    <dbReference type="NCBI Taxonomy" id="2838598"/>
    <lineage>
        <taxon>Bacteria</taxon>
        <taxon>Bacillati</taxon>
        <taxon>Bacillota</taxon>
        <taxon>Clostridia</taxon>
        <taxon>Lachnospirales</taxon>
        <taxon>Lachnospiraceae</taxon>
        <taxon>Fusicatenibacter</taxon>
    </lineage>
</organism>
<dbReference type="PANTHER" id="PTHR12110">
    <property type="entry name" value="HYDROXYPYRUVATE ISOMERASE"/>
    <property type="match status" value="1"/>
</dbReference>
<proteinExistence type="predicted"/>
<dbReference type="PANTHER" id="PTHR12110:SF41">
    <property type="entry name" value="INOSOSE DEHYDRATASE"/>
    <property type="match status" value="1"/>
</dbReference>
<dbReference type="Pfam" id="PF01261">
    <property type="entry name" value="AP_endonuc_2"/>
    <property type="match status" value="1"/>
</dbReference>
<feature type="domain" description="Xylose isomerase-like TIM barrel" evidence="1">
    <location>
        <begin position="24"/>
        <end position="247"/>
    </location>
</feature>
<dbReference type="Gene3D" id="3.20.20.150">
    <property type="entry name" value="Divalent-metal-dependent TIM barrel enzymes"/>
    <property type="match status" value="1"/>
</dbReference>
<comment type="caution">
    <text evidence="2">The sequence shown here is derived from an EMBL/GenBank/DDBJ whole genome shotgun (WGS) entry which is preliminary data.</text>
</comment>
<evidence type="ECO:0000313" key="3">
    <source>
        <dbReference type="Proteomes" id="UP000823849"/>
    </source>
</evidence>
<evidence type="ECO:0000259" key="1">
    <source>
        <dbReference type="Pfam" id="PF01261"/>
    </source>
</evidence>
<dbReference type="Proteomes" id="UP000823849">
    <property type="component" value="Unassembled WGS sequence"/>
</dbReference>
<keyword evidence="2" id="KW-0413">Isomerase</keyword>
<dbReference type="SUPFAM" id="SSF51658">
    <property type="entry name" value="Xylose isomerase-like"/>
    <property type="match status" value="1"/>
</dbReference>
<reference evidence="2" key="1">
    <citation type="journal article" date="2021" name="PeerJ">
        <title>Extensive microbial diversity within the chicken gut microbiome revealed by metagenomics and culture.</title>
        <authorList>
            <person name="Gilroy R."/>
            <person name="Ravi A."/>
            <person name="Getino M."/>
            <person name="Pursley I."/>
            <person name="Horton D.L."/>
            <person name="Alikhan N.F."/>
            <person name="Baker D."/>
            <person name="Gharbi K."/>
            <person name="Hall N."/>
            <person name="Watson M."/>
            <person name="Adriaenssens E.M."/>
            <person name="Foster-Nyarko E."/>
            <person name="Jarju S."/>
            <person name="Secka A."/>
            <person name="Antonio M."/>
            <person name="Oren A."/>
            <person name="Chaudhuri R.R."/>
            <person name="La Ragione R."/>
            <person name="Hildebrand F."/>
            <person name="Pallen M.J."/>
        </authorList>
    </citation>
    <scope>NUCLEOTIDE SEQUENCE</scope>
    <source>
        <strain evidence="2">CHK185-5351</strain>
    </source>
</reference>
<dbReference type="AlphaFoldDB" id="A0A9D2NAF9"/>
<accession>A0A9D2NAF9</accession>